<keyword evidence="10" id="KW-0413">Isomerase</keyword>
<accession>A0AA35YGA1</accession>
<comment type="subcellular location">
    <subcellularLocation>
        <location evidence="2">Endoplasmic reticulum lumen</location>
    </subcellularLocation>
</comment>
<keyword evidence="6" id="KW-0677">Repeat</keyword>
<dbReference type="Pfam" id="PF13848">
    <property type="entry name" value="Thioredoxin_6"/>
    <property type="match status" value="1"/>
</dbReference>
<gene>
    <name evidence="16" type="ORF">LSALG_LOCUS13575</name>
</gene>
<dbReference type="PROSITE" id="PS51352">
    <property type="entry name" value="THIOREDOXIN_2"/>
    <property type="match status" value="1"/>
</dbReference>
<evidence type="ECO:0000256" key="1">
    <source>
        <dbReference type="ARBA" id="ARBA00001182"/>
    </source>
</evidence>
<dbReference type="InterPro" id="IPR013766">
    <property type="entry name" value="Thioredoxin_domain"/>
</dbReference>
<evidence type="ECO:0000256" key="6">
    <source>
        <dbReference type="ARBA" id="ARBA00022737"/>
    </source>
</evidence>
<reference evidence="16" key="1">
    <citation type="submission" date="2023-04" db="EMBL/GenBank/DDBJ databases">
        <authorList>
            <person name="Vijverberg K."/>
            <person name="Xiong W."/>
            <person name="Schranz E."/>
        </authorList>
    </citation>
    <scope>NUCLEOTIDE SEQUENCE</scope>
</reference>
<feature type="chain" id="PRO_5041427927" description="protein disulfide-isomerase" evidence="14">
    <location>
        <begin position="24"/>
        <end position="534"/>
    </location>
</feature>
<organism evidence="16 17">
    <name type="scientific">Lactuca saligna</name>
    <name type="common">Willowleaf lettuce</name>
    <dbReference type="NCBI Taxonomy" id="75948"/>
    <lineage>
        <taxon>Eukaryota</taxon>
        <taxon>Viridiplantae</taxon>
        <taxon>Streptophyta</taxon>
        <taxon>Embryophyta</taxon>
        <taxon>Tracheophyta</taxon>
        <taxon>Spermatophyta</taxon>
        <taxon>Magnoliopsida</taxon>
        <taxon>eudicotyledons</taxon>
        <taxon>Gunneridae</taxon>
        <taxon>Pentapetalae</taxon>
        <taxon>asterids</taxon>
        <taxon>campanulids</taxon>
        <taxon>Asterales</taxon>
        <taxon>Asteraceae</taxon>
        <taxon>Cichorioideae</taxon>
        <taxon>Cichorieae</taxon>
        <taxon>Lactucinae</taxon>
        <taxon>Lactuca</taxon>
    </lineage>
</organism>
<dbReference type="PANTHER" id="PTHR18929">
    <property type="entry name" value="PROTEIN DISULFIDE ISOMERASE"/>
    <property type="match status" value="1"/>
</dbReference>
<evidence type="ECO:0000256" key="5">
    <source>
        <dbReference type="ARBA" id="ARBA00022729"/>
    </source>
</evidence>
<dbReference type="Proteomes" id="UP001177003">
    <property type="component" value="Chromosome 2"/>
</dbReference>
<evidence type="ECO:0000256" key="9">
    <source>
        <dbReference type="ARBA" id="ARBA00023180"/>
    </source>
</evidence>
<dbReference type="SUPFAM" id="SSF52833">
    <property type="entry name" value="Thioredoxin-like"/>
    <property type="match status" value="4"/>
</dbReference>
<dbReference type="InterPro" id="IPR036249">
    <property type="entry name" value="Thioredoxin-like_sf"/>
</dbReference>
<dbReference type="InterPro" id="IPR017937">
    <property type="entry name" value="Thioredoxin_CS"/>
</dbReference>
<feature type="compositionally biased region" description="Polar residues" evidence="13">
    <location>
        <begin position="518"/>
        <end position="528"/>
    </location>
</feature>
<evidence type="ECO:0000256" key="11">
    <source>
        <dbReference type="ARBA" id="ARBA00023284"/>
    </source>
</evidence>
<dbReference type="FunFam" id="3.40.30.10:FF:000134">
    <property type="entry name" value="Protein disulfide-isomerase"/>
    <property type="match status" value="1"/>
</dbReference>
<dbReference type="FunFam" id="3.40.30.10:FF:000042">
    <property type="entry name" value="protein disulfide-isomerase A2"/>
    <property type="match status" value="1"/>
</dbReference>
<evidence type="ECO:0000256" key="8">
    <source>
        <dbReference type="ARBA" id="ARBA00023157"/>
    </source>
</evidence>
<evidence type="ECO:0000256" key="10">
    <source>
        <dbReference type="ARBA" id="ARBA00023235"/>
    </source>
</evidence>
<evidence type="ECO:0000256" key="14">
    <source>
        <dbReference type="SAM" id="SignalP"/>
    </source>
</evidence>
<keyword evidence="5 14" id="KW-0732">Signal</keyword>
<feature type="compositionally biased region" description="Basic and acidic residues" evidence="13">
    <location>
        <begin position="503"/>
        <end position="517"/>
    </location>
</feature>
<comment type="catalytic activity">
    <reaction evidence="1">
        <text>Catalyzes the rearrangement of -S-S- bonds in proteins.</text>
        <dbReference type="EC" id="5.3.4.1"/>
    </reaction>
</comment>
<dbReference type="Gene3D" id="3.40.30.10">
    <property type="entry name" value="Glutaredoxin"/>
    <property type="match status" value="4"/>
</dbReference>
<dbReference type="PANTHER" id="PTHR18929:SF255">
    <property type="entry name" value="PROTEIN DISULFIDE-ISOMERASE"/>
    <property type="match status" value="1"/>
</dbReference>
<evidence type="ECO:0000313" key="17">
    <source>
        <dbReference type="Proteomes" id="UP001177003"/>
    </source>
</evidence>
<dbReference type="PROSITE" id="PS00194">
    <property type="entry name" value="THIOREDOXIN_1"/>
    <property type="match status" value="1"/>
</dbReference>
<evidence type="ECO:0000313" key="16">
    <source>
        <dbReference type="EMBL" id="CAI9273428.1"/>
    </source>
</evidence>
<keyword evidence="17" id="KW-1185">Reference proteome</keyword>
<evidence type="ECO:0000256" key="4">
    <source>
        <dbReference type="ARBA" id="ARBA00012723"/>
    </source>
</evidence>
<dbReference type="GO" id="GO:0006457">
    <property type="term" value="P:protein folding"/>
    <property type="evidence" value="ECO:0007669"/>
    <property type="project" value="TreeGrafter"/>
</dbReference>
<dbReference type="CDD" id="cd02961">
    <property type="entry name" value="PDI_a_family"/>
    <property type="match status" value="1"/>
</dbReference>
<sequence length="534" mass="59946">MAATRSLLLSLSILLLLCFNASCKDTLDLDEEDLSFLEEDEHDAAESSLHGYEDHDFENYDDLDDFGDGEGEYPDSESAPEAEIDESDVVVLNGSNFSDFLEKNRYAMVEFYVPWCGHCQALKPEYAAAATELKTDEVALAKMDAGEETELAQKYNVEGYPTVLFFIDGVHKPYNGARNKDAIVTWVKKKIGPGLHNLTTTEEAESILTSESPVVVAFVENLVGPDSEELAAASKQEDEVSFYQTSSADVAKLFHIDPKGKRPALVLVKKEDEKVSHFGGQFVNSAITEFVSKNKLPLVIYFTRASSSQVFENPIKNQVILFTTLNETEKYLPIFQEAAKYFMGKALFVYVPMDEEDAGKPVAEYFGIEGSAPKVIAFTGNEDSRKFFLEGELTLNNIKSFGENFLEDNLKPFYKSDPIPRDCKYFYLFGRVKGCSSRDIRVMPKWMGTTNEHPRAKSDGFPTLLFFPAGNKSFDPITVDTDRTVKAFYKFLKQHAAIPFKLQKPESTQKPETESTQKPELTQESSNQDLKDEL</sequence>
<dbReference type="AlphaFoldDB" id="A0AA35YGA1"/>
<dbReference type="GO" id="GO:0034976">
    <property type="term" value="P:response to endoplasmic reticulum stress"/>
    <property type="evidence" value="ECO:0007669"/>
    <property type="project" value="TreeGrafter"/>
</dbReference>
<dbReference type="Pfam" id="PF00085">
    <property type="entry name" value="Thioredoxin"/>
    <property type="match status" value="1"/>
</dbReference>
<keyword evidence="9" id="KW-0325">Glycoprotein</keyword>
<comment type="similarity">
    <text evidence="3">Belongs to the protein disulfide isomerase family.</text>
</comment>
<protein>
    <recommendedName>
        <fullName evidence="4">protein disulfide-isomerase</fullName>
        <ecNumber evidence="4">5.3.4.1</ecNumber>
    </recommendedName>
</protein>
<dbReference type="FunFam" id="3.40.30.10:FF:000023">
    <property type="entry name" value="Protein disulfide-isomerase"/>
    <property type="match status" value="1"/>
</dbReference>
<keyword evidence="11" id="KW-0676">Redox-active center</keyword>
<evidence type="ECO:0000256" key="2">
    <source>
        <dbReference type="ARBA" id="ARBA00004319"/>
    </source>
</evidence>
<keyword evidence="7" id="KW-0256">Endoplasmic reticulum</keyword>
<evidence type="ECO:0000256" key="13">
    <source>
        <dbReference type="SAM" id="MobiDB-lite"/>
    </source>
</evidence>
<keyword evidence="8" id="KW-1015">Disulfide bond</keyword>
<dbReference type="CDD" id="cd02981">
    <property type="entry name" value="PDI_b_family"/>
    <property type="match status" value="1"/>
</dbReference>
<evidence type="ECO:0000256" key="3">
    <source>
        <dbReference type="ARBA" id="ARBA00006347"/>
    </source>
</evidence>
<evidence type="ECO:0000259" key="15">
    <source>
        <dbReference type="PROSITE" id="PS51352"/>
    </source>
</evidence>
<proteinExistence type="inferred from homology"/>
<feature type="region of interest" description="Disordered" evidence="13">
    <location>
        <begin position="60"/>
        <end position="84"/>
    </location>
</feature>
<evidence type="ECO:0000256" key="12">
    <source>
        <dbReference type="ARBA" id="ARBA00054003"/>
    </source>
</evidence>
<name>A0AA35YGA1_LACSI</name>
<dbReference type="GO" id="GO:0005788">
    <property type="term" value="C:endoplasmic reticulum lumen"/>
    <property type="evidence" value="ECO:0007669"/>
    <property type="project" value="UniProtKB-SubCell"/>
</dbReference>
<dbReference type="CDD" id="cd02982">
    <property type="entry name" value="PDI_b'_family"/>
    <property type="match status" value="1"/>
</dbReference>
<comment type="function">
    <text evidence="12">Acts as a protein-folding catalyst that interacts with nascent polypeptides to catalyze the formation, isomerization, and reduction or oxidation of disulfide bonds.</text>
</comment>
<dbReference type="EMBL" id="OX465078">
    <property type="protein sequence ID" value="CAI9273428.1"/>
    <property type="molecule type" value="Genomic_DNA"/>
</dbReference>
<feature type="domain" description="Thioredoxin" evidence="15">
    <location>
        <begin position="73"/>
        <end position="192"/>
    </location>
</feature>
<dbReference type="PRINTS" id="PR00421">
    <property type="entry name" value="THIOREDOXIN"/>
</dbReference>
<feature type="signal peptide" evidence="14">
    <location>
        <begin position="1"/>
        <end position="23"/>
    </location>
</feature>
<dbReference type="GO" id="GO:0003756">
    <property type="term" value="F:protein disulfide isomerase activity"/>
    <property type="evidence" value="ECO:0007669"/>
    <property type="project" value="UniProtKB-EC"/>
</dbReference>
<feature type="region of interest" description="Disordered" evidence="13">
    <location>
        <begin position="502"/>
        <end position="534"/>
    </location>
</feature>
<evidence type="ECO:0000256" key="7">
    <source>
        <dbReference type="ARBA" id="ARBA00022824"/>
    </source>
</evidence>
<dbReference type="EC" id="5.3.4.1" evidence="4"/>